<evidence type="ECO:0000256" key="1">
    <source>
        <dbReference type="ARBA" id="ARBA00004651"/>
    </source>
</evidence>
<feature type="domain" description="RDD" evidence="7">
    <location>
        <begin position="13"/>
        <end position="134"/>
    </location>
</feature>
<dbReference type="InterPro" id="IPR051791">
    <property type="entry name" value="Pra-immunoreactive"/>
</dbReference>
<keyword evidence="4 6" id="KW-1133">Transmembrane helix</keyword>
<gene>
    <name evidence="8" type="ORF">ACFOEI_03455</name>
</gene>
<evidence type="ECO:0000259" key="7">
    <source>
        <dbReference type="Pfam" id="PF06271"/>
    </source>
</evidence>
<dbReference type="Pfam" id="PF06271">
    <property type="entry name" value="RDD"/>
    <property type="match status" value="1"/>
</dbReference>
<dbReference type="RefSeq" id="WP_019019995.1">
    <property type="nucleotide sequence ID" value="NZ_BMXD01000011.1"/>
</dbReference>
<keyword evidence="9" id="KW-1185">Reference proteome</keyword>
<dbReference type="InterPro" id="IPR010432">
    <property type="entry name" value="RDD"/>
</dbReference>
<evidence type="ECO:0000256" key="5">
    <source>
        <dbReference type="ARBA" id="ARBA00023136"/>
    </source>
</evidence>
<organism evidence="8 9">
    <name type="scientific">Modicisalibacter luteus</name>
    <dbReference type="NCBI Taxonomy" id="453962"/>
    <lineage>
        <taxon>Bacteria</taxon>
        <taxon>Pseudomonadati</taxon>
        <taxon>Pseudomonadota</taxon>
        <taxon>Gammaproteobacteria</taxon>
        <taxon>Oceanospirillales</taxon>
        <taxon>Halomonadaceae</taxon>
        <taxon>Modicisalibacter</taxon>
    </lineage>
</organism>
<feature type="transmembrane region" description="Helical" evidence="6">
    <location>
        <begin position="21"/>
        <end position="41"/>
    </location>
</feature>
<evidence type="ECO:0000313" key="8">
    <source>
        <dbReference type="EMBL" id="MFC3291127.1"/>
    </source>
</evidence>
<evidence type="ECO:0000256" key="6">
    <source>
        <dbReference type="SAM" id="Phobius"/>
    </source>
</evidence>
<proteinExistence type="predicted"/>
<dbReference type="PANTHER" id="PTHR36115:SF10">
    <property type="entry name" value="RDD DOMAIN-CONTAINING PROTEIN"/>
    <property type="match status" value="1"/>
</dbReference>
<dbReference type="Proteomes" id="UP001595640">
    <property type="component" value="Unassembled WGS sequence"/>
</dbReference>
<dbReference type="PANTHER" id="PTHR36115">
    <property type="entry name" value="PROLINE-RICH ANTIGEN HOMOLOG-RELATED"/>
    <property type="match status" value="1"/>
</dbReference>
<evidence type="ECO:0000256" key="3">
    <source>
        <dbReference type="ARBA" id="ARBA00022692"/>
    </source>
</evidence>
<comment type="caution">
    <text evidence="8">The sequence shown here is derived from an EMBL/GenBank/DDBJ whole genome shotgun (WGS) entry which is preliminary data.</text>
</comment>
<dbReference type="EMBL" id="JBHRUH010000006">
    <property type="protein sequence ID" value="MFC3291127.1"/>
    <property type="molecule type" value="Genomic_DNA"/>
</dbReference>
<reference evidence="9" key="1">
    <citation type="journal article" date="2019" name="Int. J. Syst. Evol. Microbiol.">
        <title>The Global Catalogue of Microorganisms (GCM) 10K type strain sequencing project: providing services to taxonomists for standard genome sequencing and annotation.</title>
        <authorList>
            <consortium name="The Broad Institute Genomics Platform"/>
            <consortium name="The Broad Institute Genome Sequencing Center for Infectious Disease"/>
            <person name="Wu L."/>
            <person name="Ma J."/>
        </authorList>
    </citation>
    <scope>NUCLEOTIDE SEQUENCE [LARGE SCALE GENOMIC DNA]</scope>
    <source>
        <strain evidence="9">KCTC 12847</strain>
    </source>
</reference>
<keyword evidence="5 6" id="KW-0472">Membrane</keyword>
<accession>A0ABV7LYM8</accession>
<sequence>MRSFTDLDNVWPAGLLRRLMAMVYDALVLLAVWMLVGFIAVALNGGEANESPLFHNILFVVTFVFFAYFWMRAGMTLGMQAWRLRVQSLEGRPITLQQSLIRFVVAIISFAAFGLGYWWIFFDREQRSWSDIASRSRVVVLPNAVRRKRKSA</sequence>
<protein>
    <submittedName>
        <fullName evidence="8">RDD family protein</fullName>
    </submittedName>
</protein>
<keyword evidence="3 6" id="KW-0812">Transmembrane</keyword>
<feature type="transmembrane region" description="Helical" evidence="6">
    <location>
        <begin position="53"/>
        <end position="71"/>
    </location>
</feature>
<feature type="transmembrane region" description="Helical" evidence="6">
    <location>
        <begin position="100"/>
        <end position="120"/>
    </location>
</feature>
<comment type="subcellular location">
    <subcellularLocation>
        <location evidence="1">Cell membrane</location>
        <topology evidence="1">Multi-pass membrane protein</topology>
    </subcellularLocation>
</comment>
<evidence type="ECO:0000313" key="9">
    <source>
        <dbReference type="Proteomes" id="UP001595640"/>
    </source>
</evidence>
<evidence type="ECO:0000256" key="2">
    <source>
        <dbReference type="ARBA" id="ARBA00022475"/>
    </source>
</evidence>
<keyword evidence="2" id="KW-1003">Cell membrane</keyword>
<evidence type="ECO:0000256" key="4">
    <source>
        <dbReference type="ARBA" id="ARBA00022989"/>
    </source>
</evidence>
<name>A0ABV7LYM8_9GAMM</name>